<dbReference type="HOGENOM" id="CLU_038233_0_0_5"/>
<dbReference type="InterPro" id="IPR023296">
    <property type="entry name" value="Glyco_hydro_beta-prop_sf"/>
</dbReference>
<dbReference type="eggNOG" id="COG0223">
    <property type="taxonomic scope" value="Bacteria"/>
</dbReference>
<evidence type="ECO:0000313" key="2">
    <source>
        <dbReference type="EMBL" id="BAB49308.1"/>
    </source>
</evidence>
<proteinExistence type="predicted"/>
<dbReference type="Gene3D" id="2.115.10.20">
    <property type="entry name" value="Glycosyl hydrolase domain, family 43"/>
    <property type="match status" value="1"/>
</dbReference>
<dbReference type="AlphaFoldDB" id="Q98J58"/>
<feature type="domain" description="Glucosamine inositolphosphorylceramide transferase 1 N-terminal" evidence="1">
    <location>
        <begin position="330"/>
        <end position="505"/>
    </location>
</feature>
<gene>
    <name evidence="2" type="ordered locus">mlr2091</name>
</gene>
<dbReference type="InterPro" id="IPR056442">
    <property type="entry name" value="GINT1_N"/>
</dbReference>
<dbReference type="Pfam" id="PF24793">
    <property type="entry name" value="GINT1_N"/>
    <property type="match status" value="1"/>
</dbReference>
<name>Q98J58_RHILO</name>
<reference evidence="2 3" key="1">
    <citation type="journal article" date="2000" name="DNA Res.">
        <title>Complete genome structure of the nitrogen-fixing symbiotic bacterium Mesorhizobium loti.</title>
        <authorList>
            <person name="Kaneko T."/>
            <person name="Nakamura Y."/>
            <person name="Sato S."/>
            <person name="Asamizu E."/>
            <person name="Kato T."/>
            <person name="Sasamoto S."/>
            <person name="Watanabe A."/>
            <person name="Idesawa K."/>
            <person name="Ishikawa A."/>
            <person name="Kawashima K."/>
            <person name="Kimura T."/>
            <person name="Kishida Y."/>
            <person name="Kiyokawa C."/>
            <person name="Kohara M."/>
            <person name="Matsumoto M."/>
            <person name="Matsuno A."/>
            <person name="Mochizuki Y."/>
            <person name="Nakayama S."/>
            <person name="Nakazaki N."/>
            <person name="Shimpo S."/>
            <person name="Sugimoto M."/>
            <person name="Takeuchi C."/>
            <person name="Yamada M."/>
            <person name="Tabata S."/>
        </authorList>
    </citation>
    <scope>NUCLEOTIDE SEQUENCE [LARGE SCALE GENOMIC DNA]</scope>
    <source>
        <strain evidence="3">LMG 29417 / CECT 9101 / MAFF 303099</strain>
    </source>
</reference>
<accession>Q98J58</accession>
<dbReference type="KEGG" id="mlo:mlr2091"/>
<dbReference type="SUPFAM" id="SSF75005">
    <property type="entry name" value="Arabinanase/levansucrase/invertase"/>
    <property type="match status" value="1"/>
</dbReference>
<organism evidence="2 3">
    <name type="scientific">Mesorhizobium japonicum (strain LMG 29417 / CECT 9101 / MAFF 303099)</name>
    <name type="common">Mesorhizobium loti (strain MAFF 303099)</name>
    <dbReference type="NCBI Taxonomy" id="266835"/>
    <lineage>
        <taxon>Bacteria</taxon>
        <taxon>Pseudomonadati</taxon>
        <taxon>Pseudomonadota</taxon>
        <taxon>Alphaproteobacteria</taxon>
        <taxon>Hyphomicrobiales</taxon>
        <taxon>Phyllobacteriaceae</taxon>
        <taxon>Mesorhizobium</taxon>
    </lineage>
</organism>
<dbReference type="EMBL" id="BA000012">
    <property type="protein sequence ID" value="BAB49308.1"/>
    <property type="molecule type" value="Genomic_DNA"/>
</dbReference>
<sequence length="533" mass="58065">MRPSLLPYFRTPARYRSRCWGCDMQVSLRLDSECVRAFHLLLLERLAALAQVEVSVDARPAGSGIPGSAAALFQLETAIHGLPADGLAKRLPLSALAPYRTQPPASPDLVIDLCGDVSLEGTRVWRVTYDGAAGEAALLALILDGRTPISRIEERAATVAEGRLGTEYGGIALASFQDMLARTASLILAAMPPSATNGAARAALPVLPEPAQAVAPPQIPSPAKLGIRAGKALARRIVQKIYHLCYNAPHWKVGWRETKGLDLFDLRAHPATGWQVLPDDGSRFYADPFPILYQGQVTLFVEDYIHRLGRAIISAVPFGPSGPIGRPEPVLDLPYHLSYPFVFERDGEVWMVPESCANRTVDLYRATAFPGGWVKEATLLSDIVASDATLVEHGGRWWLFATVRDGGGAFSDALHLWSAPDFRGPWTPHPKNPVLVDIASARPAGRMVERNGQLLRPVQDCRRSYGAALGIARVAHLDLNCMEQVVETILTPGALWNGRKLHTLNEAGGLEFIDGSAIAPRWKHWKQKRSPLT</sequence>
<dbReference type="Proteomes" id="UP000000552">
    <property type="component" value="Chromosome"/>
</dbReference>
<evidence type="ECO:0000313" key="3">
    <source>
        <dbReference type="Proteomes" id="UP000000552"/>
    </source>
</evidence>
<evidence type="ECO:0000259" key="1">
    <source>
        <dbReference type="Pfam" id="PF24793"/>
    </source>
</evidence>
<protein>
    <submittedName>
        <fullName evidence="2">Mlr2091 protein</fullName>
    </submittedName>
</protein>